<organism evidence="12 13">
    <name type="scientific">Chiloscyllium punctatum</name>
    <name type="common">Brownbanded bambooshark</name>
    <name type="synonym">Hemiscyllium punctatum</name>
    <dbReference type="NCBI Taxonomy" id="137246"/>
    <lineage>
        <taxon>Eukaryota</taxon>
        <taxon>Metazoa</taxon>
        <taxon>Chordata</taxon>
        <taxon>Craniata</taxon>
        <taxon>Vertebrata</taxon>
        <taxon>Chondrichthyes</taxon>
        <taxon>Elasmobranchii</taxon>
        <taxon>Galeomorphii</taxon>
        <taxon>Galeoidea</taxon>
        <taxon>Orectolobiformes</taxon>
        <taxon>Hemiscylliidae</taxon>
        <taxon>Chiloscyllium</taxon>
    </lineage>
</organism>
<dbReference type="PANTHER" id="PTHR31622">
    <property type="entry name" value="TRANSMEMBRANE PROTEIN 218"/>
    <property type="match status" value="1"/>
</dbReference>
<reference evidence="12 13" key="1">
    <citation type="journal article" date="2018" name="Nat. Ecol. Evol.">
        <title>Shark genomes provide insights into elasmobranch evolution and the origin of vertebrates.</title>
        <authorList>
            <person name="Hara Y"/>
            <person name="Yamaguchi K"/>
            <person name="Onimaru K"/>
            <person name="Kadota M"/>
            <person name="Koyanagi M"/>
            <person name="Keeley SD"/>
            <person name="Tatsumi K"/>
            <person name="Tanaka K"/>
            <person name="Motone F"/>
            <person name="Kageyama Y"/>
            <person name="Nozu R"/>
            <person name="Adachi N"/>
            <person name="Nishimura O"/>
            <person name="Nakagawa R"/>
            <person name="Tanegashima C"/>
            <person name="Kiyatake I"/>
            <person name="Matsumoto R"/>
            <person name="Murakumo K"/>
            <person name="Nishida K"/>
            <person name="Terakita A"/>
            <person name="Kuratani S"/>
            <person name="Sato K"/>
            <person name="Hyodo S Kuraku.S."/>
        </authorList>
    </citation>
    <scope>NUCLEOTIDE SEQUENCE [LARGE SCALE GENOMIC DNA]</scope>
</reference>
<evidence type="ECO:0000256" key="3">
    <source>
        <dbReference type="ARBA" id="ARBA00004141"/>
    </source>
</evidence>
<sequence>MYRSFLLVAVRSQPIGEVDVARCCCCSELLGWTSQVNFTMADVVMGVGPGVFILAVVWVLSLLICMLLSRSGGVISWLSIILVFFLALMITLILIFFPRAKETPESVTEDVVKACAAEAMSRK</sequence>
<accession>A0A401T7P3</accession>
<dbReference type="GO" id="GO:0016020">
    <property type="term" value="C:membrane"/>
    <property type="evidence" value="ECO:0007669"/>
    <property type="project" value="UniProtKB-SubCell"/>
</dbReference>
<evidence type="ECO:0000313" key="13">
    <source>
        <dbReference type="Proteomes" id="UP000287033"/>
    </source>
</evidence>
<protein>
    <recommendedName>
        <fullName evidence="5">Transmembrane protein 218</fullName>
    </recommendedName>
</protein>
<evidence type="ECO:0000256" key="9">
    <source>
        <dbReference type="ARBA" id="ARBA00023273"/>
    </source>
</evidence>
<dbReference type="PANTHER" id="PTHR31622:SF1">
    <property type="entry name" value="TRANSMEMBRANE PROTEIN 218"/>
    <property type="match status" value="1"/>
</dbReference>
<keyword evidence="6 10" id="KW-0812">Transmembrane</keyword>
<proteinExistence type="inferred from homology"/>
<evidence type="ECO:0000256" key="7">
    <source>
        <dbReference type="ARBA" id="ARBA00022989"/>
    </source>
</evidence>
<feature type="transmembrane region" description="Helical" evidence="10">
    <location>
        <begin position="47"/>
        <end position="68"/>
    </location>
</feature>
<evidence type="ECO:0000256" key="2">
    <source>
        <dbReference type="ARBA" id="ARBA00004138"/>
    </source>
</evidence>
<dbReference type="EMBL" id="BEZZ01001231">
    <property type="protein sequence ID" value="GCC38683.1"/>
    <property type="molecule type" value="Genomic_DNA"/>
</dbReference>
<evidence type="ECO:0000256" key="1">
    <source>
        <dbReference type="ARBA" id="ARBA00003173"/>
    </source>
</evidence>
<gene>
    <name evidence="12" type="ORF">chiPu_0017198</name>
</gene>
<evidence type="ECO:0000256" key="6">
    <source>
        <dbReference type="ARBA" id="ARBA00022692"/>
    </source>
</evidence>
<dbReference type="AlphaFoldDB" id="A0A401T7P3"/>
<dbReference type="STRING" id="137246.A0A401T7P3"/>
<evidence type="ECO:0000256" key="10">
    <source>
        <dbReference type="SAM" id="Phobius"/>
    </source>
</evidence>
<evidence type="ECO:0000313" key="12">
    <source>
        <dbReference type="EMBL" id="GCC38683.1"/>
    </source>
</evidence>
<comment type="caution">
    <text evidence="12">The sequence shown here is derived from an EMBL/GenBank/DDBJ whole genome shotgun (WGS) entry which is preliminary data.</text>
</comment>
<evidence type="ECO:0000256" key="8">
    <source>
        <dbReference type="ARBA" id="ARBA00023136"/>
    </source>
</evidence>
<dbReference type="InterPro" id="IPR057973">
    <property type="entry name" value="TMEM218_N"/>
</dbReference>
<comment type="similarity">
    <text evidence="4">Belongs to the TMEM218 family.</text>
</comment>
<comment type="function">
    <text evidence="1">May be involved in ciliary biogenesis or function.</text>
</comment>
<feature type="transmembrane region" description="Helical" evidence="10">
    <location>
        <begin position="75"/>
        <end position="97"/>
    </location>
</feature>
<keyword evidence="13" id="KW-1185">Reference proteome</keyword>
<dbReference type="OrthoDB" id="5978182at2759"/>
<feature type="domain" description="Transmembrane protein 218 N-terminal" evidence="11">
    <location>
        <begin position="40"/>
        <end position="100"/>
    </location>
</feature>
<comment type="subcellular location">
    <subcellularLocation>
        <location evidence="2">Cell projection</location>
        <location evidence="2">Cilium</location>
    </subcellularLocation>
    <subcellularLocation>
        <location evidence="3">Membrane</location>
        <topology evidence="3">Multi-pass membrane protein</topology>
    </subcellularLocation>
</comment>
<dbReference type="Proteomes" id="UP000287033">
    <property type="component" value="Unassembled WGS sequence"/>
</dbReference>
<dbReference type="GO" id="GO:0005929">
    <property type="term" value="C:cilium"/>
    <property type="evidence" value="ECO:0007669"/>
    <property type="project" value="UniProtKB-SubCell"/>
</dbReference>
<evidence type="ECO:0000259" key="11">
    <source>
        <dbReference type="Pfam" id="PF25810"/>
    </source>
</evidence>
<evidence type="ECO:0000256" key="4">
    <source>
        <dbReference type="ARBA" id="ARBA00010775"/>
    </source>
</evidence>
<keyword evidence="8 10" id="KW-0472">Membrane</keyword>
<dbReference type="InterPro" id="IPR026771">
    <property type="entry name" value="Tmem218"/>
</dbReference>
<dbReference type="Pfam" id="PF25810">
    <property type="entry name" value="TMEM218_N"/>
    <property type="match status" value="1"/>
</dbReference>
<name>A0A401T7P3_CHIPU</name>
<keyword evidence="9" id="KW-0966">Cell projection</keyword>
<evidence type="ECO:0000256" key="5">
    <source>
        <dbReference type="ARBA" id="ARBA00015054"/>
    </source>
</evidence>
<keyword evidence="7 10" id="KW-1133">Transmembrane helix</keyword>